<comment type="similarity">
    <text evidence="2">Belongs to the MFAP family.</text>
</comment>
<reference evidence="9 10" key="1">
    <citation type="submission" date="2020-10" db="EMBL/GenBank/DDBJ databases">
        <title>Pygocentrus nattereri (red-bellied piranha) genome, fPygNat1, primary haplotype.</title>
        <authorList>
            <person name="Myers G."/>
            <person name="Meyer A."/>
            <person name="Karagic N."/>
            <person name="Pippel M."/>
            <person name="Winkler S."/>
            <person name="Tracey A."/>
            <person name="Wood J."/>
            <person name="Formenti G."/>
            <person name="Howe K."/>
            <person name="Fedrigo O."/>
            <person name="Jarvis E.D."/>
        </authorList>
    </citation>
    <scope>NUCLEOTIDE SEQUENCE [LARGE SCALE GENOMIC DNA]</scope>
</reference>
<keyword evidence="3" id="KW-0964">Secreted</keyword>
<dbReference type="GO" id="GO:0001527">
    <property type="term" value="C:microfibril"/>
    <property type="evidence" value="ECO:0007669"/>
    <property type="project" value="InterPro"/>
</dbReference>
<reference evidence="9" key="3">
    <citation type="submission" date="2025-09" db="UniProtKB">
        <authorList>
            <consortium name="Ensembl"/>
        </authorList>
    </citation>
    <scope>IDENTIFICATION</scope>
</reference>
<evidence type="ECO:0000256" key="7">
    <source>
        <dbReference type="ARBA" id="ARBA00023180"/>
    </source>
</evidence>
<evidence type="ECO:0000256" key="1">
    <source>
        <dbReference type="ARBA" id="ARBA00004498"/>
    </source>
</evidence>
<sequence>MTVSVVTVSVVTVSIVTSCSHCFSSDSFGNDCFSSDSVGTDCFSSDSFGTDCFSSDSFGSDSFGTDCFCSDCFCSHCFSSDSFGTDCFSSDNCREEMYPCTRMYSVHRPIKRCIHSLCLYSLPRVYIINKEICVRTVCQQEEILKAELCREKSGWPKRIKRSTKKRCRHGKNRTWANKD</sequence>
<keyword evidence="7" id="KW-0325">Glycoprotein</keyword>
<keyword evidence="6" id="KW-1015">Disulfide bond</keyword>
<reference evidence="9" key="2">
    <citation type="submission" date="2025-08" db="UniProtKB">
        <authorList>
            <consortium name="Ensembl"/>
        </authorList>
    </citation>
    <scope>IDENTIFICATION</scope>
</reference>
<dbReference type="GeneTree" id="ENSGT00390000017736"/>
<dbReference type="PANTHER" id="PTHR16485">
    <property type="entry name" value="MICROFIBRILLAR-ASSOCIATED PROTEIN 2"/>
    <property type="match status" value="1"/>
</dbReference>
<dbReference type="Pfam" id="PF05507">
    <property type="entry name" value="MAGP"/>
    <property type="match status" value="1"/>
</dbReference>
<proteinExistence type="inferred from homology"/>
<evidence type="ECO:0000256" key="6">
    <source>
        <dbReference type="ARBA" id="ARBA00023157"/>
    </source>
</evidence>
<organism evidence="9 10">
    <name type="scientific">Pygocentrus nattereri</name>
    <name type="common">Red-bellied piranha</name>
    <dbReference type="NCBI Taxonomy" id="42514"/>
    <lineage>
        <taxon>Eukaryota</taxon>
        <taxon>Metazoa</taxon>
        <taxon>Chordata</taxon>
        <taxon>Craniata</taxon>
        <taxon>Vertebrata</taxon>
        <taxon>Euteleostomi</taxon>
        <taxon>Actinopterygii</taxon>
        <taxon>Neopterygii</taxon>
        <taxon>Teleostei</taxon>
        <taxon>Ostariophysi</taxon>
        <taxon>Characiformes</taxon>
        <taxon>Characoidei</taxon>
        <taxon>Pygocentrus</taxon>
    </lineage>
</organism>
<evidence type="ECO:0000313" key="9">
    <source>
        <dbReference type="Ensembl" id="ENSPNAP00000062462.1"/>
    </source>
</evidence>
<evidence type="ECO:0000256" key="5">
    <source>
        <dbReference type="ARBA" id="ARBA00022729"/>
    </source>
</evidence>
<evidence type="ECO:0000313" key="10">
    <source>
        <dbReference type="Proteomes" id="UP001501920"/>
    </source>
</evidence>
<keyword evidence="10" id="KW-1185">Reference proteome</keyword>
<comment type="subcellular location">
    <subcellularLocation>
        <location evidence="1">Secreted</location>
        <location evidence="1">Extracellular space</location>
        <location evidence="1">Extracellular matrix</location>
    </subcellularLocation>
</comment>
<evidence type="ECO:0000256" key="3">
    <source>
        <dbReference type="ARBA" id="ARBA00022525"/>
    </source>
</evidence>
<dbReference type="Proteomes" id="UP001501920">
    <property type="component" value="Chromosome 3"/>
</dbReference>
<evidence type="ECO:0000256" key="4">
    <source>
        <dbReference type="ARBA" id="ARBA00022530"/>
    </source>
</evidence>
<keyword evidence="4" id="KW-0272">Extracellular matrix</keyword>
<dbReference type="GO" id="GO:0048048">
    <property type="term" value="P:embryonic eye morphogenesis"/>
    <property type="evidence" value="ECO:0007669"/>
    <property type="project" value="TreeGrafter"/>
</dbReference>
<dbReference type="InterPro" id="IPR008673">
    <property type="entry name" value="MAGP"/>
</dbReference>
<feature type="signal peptide" evidence="8">
    <location>
        <begin position="1"/>
        <end position="18"/>
    </location>
</feature>
<evidence type="ECO:0000256" key="8">
    <source>
        <dbReference type="SAM" id="SignalP"/>
    </source>
</evidence>
<keyword evidence="5 8" id="KW-0732">Signal</keyword>
<accession>A0AAR2KJ55</accession>
<dbReference type="Ensembl" id="ENSPNAT00000060956.1">
    <property type="protein sequence ID" value="ENSPNAP00000062462.1"/>
    <property type="gene ID" value="ENSPNAG00000036693.1"/>
</dbReference>
<name>A0AAR2KJ55_PYGNA</name>
<dbReference type="PANTHER" id="PTHR16485:SF7">
    <property type="entry name" value="MICROFIBRIL-ASSOCIATED PROTEIN 5"/>
    <property type="match status" value="1"/>
</dbReference>
<dbReference type="AlphaFoldDB" id="A0AAR2KJ55"/>
<feature type="chain" id="PRO_5043366829" evidence="8">
    <location>
        <begin position="19"/>
        <end position="179"/>
    </location>
</feature>
<protein>
    <submittedName>
        <fullName evidence="9">Microfibril associated protein 5</fullName>
    </submittedName>
</protein>
<evidence type="ECO:0000256" key="2">
    <source>
        <dbReference type="ARBA" id="ARBA00005317"/>
    </source>
</evidence>